<sequence length="142" mass="16153">MEVFKKEQDAIETKKSSAKSSELSVPLYAIEEGEDASKKRKINMAIGATKTLAQAFKNTGKAEMDRRIGRFFFASSLPFNVARSPYWKDVVTGLADCNLVDYVPPRSEKLRTVILAEEKANIEKLLEKKKFSWNTIWSIHCF</sequence>
<evidence type="ECO:0000256" key="1">
    <source>
        <dbReference type="SAM" id="MobiDB-lite"/>
    </source>
</evidence>
<name>A0A5K1H781_9MAGN</name>
<proteinExistence type="predicted"/>
<feature type="compositionally biased region" description="Basic and acidic residues" evidence="1">
    <location>
        <begin position="1"/>
        <end position="15"/>
    </location>
</feature>
<feature type="region of interest" description="Disordered" evidence="1">
    <location>
        <begin position="1"/>
        <end position="21"/>
    </location>
</feature>
<dbReference type="EMBL" id="LR721790">
    <property type="protein sequence ID" value="VVW82638.1"/>
    <property type="molecule type" value="Genomic_DNA"/>
</dbReference>
<dbReference type="AlphaFoldDB" id="A0A5K1H781"/>
<reference evidence="2" key="1">
    <citation type="submission" date="2019-09" db="EMBL/GenBank/DDBJ databases">
        <authorList>
            <person name="Zhang L."/>
        </authorList>
    </citation>
    <scope>NUCLEOTIDE SEQUENCE</scope>
</reference>
<protein>
    <submittedName>
        <fullName evidence="2">Uncharacterized protein</fullName>
    </submittedName>
</protein>
<organism evidence="2">
    <name type="scientific">Nymphaea colorata</name>
    <name type="common">pocket water lily</name>
    <dbReference type="NCBI Taxonomy" id="210225"/>
    <lineage>
        <taxon>Eukaryota</taxon>
        <taxon>Viridiplantae</taxon>
        <taxon>Streptophyta</taxon>
        <taxon>Embryophyta</taxon>
        <taxon>Tracheophyta</taxon>
        <taxon>Spermatophyta</taxon>
        <taxon>Magnoliopsida</taxon>
        <taxon>Nymphaeales</taxon>
        <taxon>Nymphaeaceae</taxon>
        <taxon>Nymphaea</taxon>
    </lineage>
</organism>
<gene>
    <name evidence="2" type="ORF">NYM_LOCUS28625</name>
</gene>
<evidence type="ECO:0000313" key="2">
    <source>
        <dbReference type="EMBL" id="VVW82638.1"/>
    </source>
</evidence>
<accession>A0A5K1H781</accession>